<proteinExistence type="predicted"/>
<dbReference type="OrthoDB" id="232805at2157"/>
<gene>
    <name evidence="2" type="ordered locus">Huta_1624</name>
</gene>
<protein>
    <recommendedName>
        <fullName evidence="4">Cox cluster protein</fullName>
    </recommendedName>
</protein>
<name>C7NQ54_HALUD</name>
<feature type="transmembrane region" description="Helical" evidence="1">
    <location>
        <begin position="42"/>
        <end position="60"/>
    </location>
</feature>
<keyword evidence="1" id="KW-0472">Membrane</keyword>
<dbReference type="eggNOG" id="arCOG15155">
    <property type="taxonomic scope" value="Archaea"/>
</dbReference>
<reference evidence="2 3" key="1">
    <citation type="journal article" date="2009" name="Stand. Genomic Sci.">
        <title>Complete genome sequence of Halorhabdus utahensis type strain (AX-2).</title>
        <authorList>
            <person name="Anderson I."/>
            <person name="Tindall B.J."/>
            <person name="Pomrenke H."/>
            <person name="Goker M."/>
            <person name="Lapidus A."/>
            <person name="Nolan M."/>
            <person name="Copeland A."/>
            <person name="Glavina Del Rio T."/>
            <person name="Chen F."/>
            <person name="Tice H."/>
            <person name="Cheng J.F."/>
            <person name="Lucas S."/>
            <person name="Chertkov O."/>
            <person name="Bruce D."/>
            <person name="Brettin T."/>
            <person name="Detter J.C."/>
            <person name="Han C."/>
            <person name="Goodwin L."/>
            <person name="Land M."/>
            <person name="Hauser L."/>
            <person name="Chang Y.J."/>
            <person name="Jeffries C.D."/>
            <person name="Pitluck S."/>
            <person name="Pati A."/>
            <person name="Mavromatis K."/>
            <person name="Ivanova N."/>
            <person name="Ovchinnikova G."/>
            <person name="Chen A."/>
            <person name="Palaniappan K."/>
            <person name="Chain P."/>
            <person name="Rohde M."/>
            <person name="Bristow J."/>
            <person name="Eisen J.A."/>
            <person name="Markowitz V."/>
            <person name="Hugenholtz P."/>
            <person name="Kyrpides N.C."/>
            <person name="Klenk H.P."/>
        </authorList>
    </citation>
    <scope>NUCLEOTIDE SEQUENCE [LARGE SCALE GENOMIC DNA]</scope>
    <source>
        <strain evidence="3">DSM 12940 / JCM 11049 / AX-2</strain>
    </source>
</reference>
<dbReference type="RefSeq" id="WP_015789371.1">
    <property type="nucleotide sequence ID" value="NC_013158.1"/>
</dbReference>
<accession>C7NQ54</accession>
<organism evidence="2 3">
    <name type="scientific">Halorhabdus utahensis (strain DSM 12940 / JCM 11049 / AX-2)</name>
    <dbReference type="NCBI Taxonomy" id="519442"/>
    <lineage>
        <taxon>Archaea</taxon>
        <taxon>Methanobacteriati</taxon>
        <taxon>Methanobacteriota</taxon>
        <taxon>Stenosarchaea group</taxon>
        <taxon>Halobacteria</taxon>
        <taxon>Halobacteriales</taxon>
        <taxon>Haloarculaceae</taxon>
        <taxon>Halorhabdus</taxon>
    </lineage>
</organism>
<dbReference type="Proteomes" id="UP000002071">
    <property type="component" value="Chromosome"/>
</dbReference>
<dbReference type="EMBL" id="CP001687">
    <property type="protein sequence ID" value="ACV11798.1"/>
    <property type="molecule type" value="Genomic_DNA"/>
</dbReference>
<keyword evidence="1" id="KW-1133">Transmembrane helix</keyword>
<dbReference type="HOGENOM" id="CLU_2783973_0_0_2"/>
<dbReference type="AlphaFoldDB" id="C7NQ54"/>
<keyword evidence="3" id="KW-1185">Reference proteome</keyword>
<evidence type="ECO:0000313" key="2">
    <source>
        <dbReference type="EMBL" id="ACV11798.1"/>
    </source>
</evidence>
<feature type="transmembrane region" description="Helical" evidence="1">
    <location>
        <begin position="7"/>
        <end position="30"/>
    </location>
</feature>
<evidence type="ECO:0008006" key="4">
    <source>
        <dbReference type="Google" id="ProtNLM"/>
    </source>
</evidence>
<evidence type="ECO:0000256" key="1">
    <source>
        <dbReference type="SAM" id="Phobius"/>
    </source>
</evidence>
<evidence type="ECO:0000313" key="3">
    <source>
        <dbReference type="Proteomes" id="UP000002071"/>
    </source>
</evidence>
<dbReference type="GeneID" id="8383903"/>
<keyword evidence="1" id="KW-0812">Transmembrane</keyword>
<sequence length="68" mass="7520">MRGYVWFWLFALSVLATLTAIFVLLVDFFYPNPPWGGLPPSGYVVLMAVALVALGVMLTLSMTRPDGR</sequence>
<dbReference type="KEGG" id="hut:Huta_1624"/>